<dbReference type="GO" id="GO:0097272">
    <property type="term" value="P:ammonium homeostasis"/>
    <property type="evidence" value="ECO:0007669"/>
    <property type="project" value="TreeGrafter"/>
</dbReference>
<name>A0A3B0STK5_9ZZZZ</name>
<feature type="transmembrane region" description="Helical" evidence="8">
    <location>
        <begin position="232"/>
        <end position="251"/>
    </location>
</feature>
<sequence>MEIQDLAKAIDEVWLVLAAVLVMFMQAGFALVEAGFTRAKNAGNIIMKNVMDFSIGGVVYWAIGFGLAYGGTNVGGLFGWGDGFFFSDVTRSSEWLFQAVFAATSATIVSGAIAGRTKFKAYLLITPFITGIIYPVVSHWVWAEGGWLANLGFVDFAGSGVVHMLGGVAALAGIIVVGPRIGKFAADGTPQPIPGHSLTFGALGVLILWFGWFGFNAGSTLGAVGADIATPAMTTLLGGGAGAIAAMFGSWKLLGHPDVGFTLNGILAGLVGITAGANSLPFGVALFVGAVAALIMIGAVRLLERLRLDDPVGAVAVHGAAGMWGVLAVGIFNPEVALSAQVIGIVAIVGWTFVTSLAVFRLADRLIGVRVTESEELSGLDLSEHSIDVYPEFTFHAK</sequence>
<feature type="transmembrane region" description="Helical" evidence="8">
    <location>
        <begin position="121"/>
        <end position="142"/>
    </location>
</feature>
<evidence type="ECO:0000256" key="8">
    <source>
        <dbReference type="SAM" id="Phobius"/>
    </source>
</evidence>
<evidence type="ECO:0000256" key="4">
    <source>
        <dbReference type="ARBA" id="ARBA00022692"/>
    </source>
</evidence>
<keyword evidence="7" id="KW-0924">Ammonia transport</keyword>
<feature type="domain" description="Ammonium transporter AmtB-like" evidence="9">
    <location>
        <begin position="13"/>
        <end position="386"/>
    </location>
</feature>
<gene>
    <name evidence="10" type="ORF">MNBD_ACTINO02-406</name>
</gene>
<dbReference type="Pfam" id="PF00909">
    <property type="entry name" value="Ammonium_transp"/>
    <property type="match status" value="1"/>
</dbReference>
<comment type="similarity">
    <text evidence="2">Belongs to the ammonia transporter channel (TC 1.A.11.2) family.</text>
</comment>
<keyword evidence="5 8" id="KW-1133">Transmembrane helix</keyword>
<evidence type="ECO:0000256" key="5">
    <source>
        <dbReference type="ARBA" id="ARBA00022989"/>
    </source>
</evidence>
<feature type="transmembrane region" description="Helical" evidence="8">
    <location>
        <begin position="282"/>
        <end position="300"/>
    </location>
</feature>
<feature type="transmembrane region" description="Helical" evidence="8">
    <location>
        <begin position="312"/>
        <end position="332"/>
    </location>
</feature>
<keyword evidence="3" id="KW-0813">Transport</keyword>
<accession>A0A3B0STK5</accession>
<evidence type="ECO:0000313" key="10">
    <source>
        <dbReference type="EMBL" id="VAW08838.1"/>
    </source>
</evidence>
<evidence type="ECO:0000256" key="7">
    <source>
        <dbReference type="ARBA" id="ARBA00023177"/>
    </source>
</evidence>
<dbReference type="InterPro" id="IPR001905">
    <property type="entry name" value="Ammonium_transpt"/>
</dbReference>
<dbReference type="InterPro" id="IPR029020">
    <property type="entry name" value="Ammonium/urea_transptr"/>
</dbReference>
<feature type="transmembrane region" description="Helical" evidence="8">
    <location>
        <begin position="13"/>
        <end position="32"/>
    </location>
</feature>
<dbReference type="GO" id="GO:0008519">
    <property type="term" value="F:ammonium channel activity"/>
    <property type="evidence" value="ECO:0007669"/>
    <property type="project" value="InterPro"/>
</dbReference>
<dbReference type="AlphaFoldDB" id="A0A3B0STK5"/>
<dbReference type="InterPro" id="IPR002229">
    <property type="entry name" value="RhesusRHD"/>
</dbReference>
<feature type="transmembrane region" description="Helical" evidence="8">
    <location>
        <begin position="162"/>
        <end position="181"/>
    </location>
</feature>
<proteinExistence type="inferred from homology"/>
<feature type="transmembrane region" description="Helical" evidence="8">
    <location>
        <begin position="193"/>
        <end position="212"/>
    </location>
</feature>
<dbReference type="PROSITE" id="PS01219">
    <property type="entry name" value="AMMONIUM_TRANSP"/>
    <property type="match status" value="1"/>
</dbReference>
<evidence type="ECO:0000256" key="6">
    <source>
        <dbReference type="ARBA" id="ARBA00023136"/>
    </source>
</evidence>
<feature type="transmembrane region" description="Helical" evidence="8">
    <location>
        <begin position="258"/>
        <end position="276"/>
    </location>
</feature>
<organism evidence="10">
    <name type="scientific">hydrothermal vent metagenome</name>
    <dbReference type="NCBI Taxonomy" id="652676"/>
    <lineage>
        <taxon>unclassified sequences</taxon>
        <taxon>metagenomes</taxon>
        <taxon>ecological metagenomes</taxon>
    </lineage>
</organism>
<reference evidence="10" key="1">
    <citation type="submission" date="2018-06" db="EMBL/GenBank/DDBJ databases">
        <authorList>
            <person name="Zhirakovskaya E."/>
        </authorList>
    </citation>
    <scope>NUCLEOTIDE SEQUENCE</scope>
</reference>
<dbReference type="NCBIfam" id="TIGR00836">
    <property type="entry name" value="amt"/>
    <property type="match status" value="1"/>
</dbReference>
<comment type="subcellular location">
    <subcellularLocation>
        <location evidence="1">Membrane</location>
        <topology evidence="1">Multi-pass membrane protein</topology>
    </subcellularLocation>
</comment>
<dbReference type="GO" id="GO:0005886">
    <property type="term" value="C:plasma membrane"/>
    <property type="evidence" value="ECO:0007669"/>
    <property type="project" value="InterPro"/>
</dbReference>
<dbReference type="PANTHER" id="PTHR11730">
    <property type="entry name" value="AMMONIUM TRANSPORTER"/>
    <property type="match status" value="1"/>
</dbReference>
<evidence type="ECO:0000256" key="2">
    <source>
        <dbReference type="ARBA" id="ARBA00005887"/>
    </source>
</evidence>
<dbReference type="EMBL" id="UOEK01000499">
    <property type="protein sequence ID" value="VAW08838.1"/>
    <property type="molecule type" value="Genomic_DNA"/>
</dbReference>
<dbReference type="InterPro" id="IPR024041">
    <property type="entry name" value="NH4_transpt_AmtB-like_dom"/>
</dbReference>
<feature type="transmembrane region" description="Helical" evidence="8">
    <location>
        <begin position="95"/>
        <end position="114"/>
    </location>
</feature>
<evidence type="ECO:0000256" key="3">
    <source>
        <dbReference type="ARBA" id="ARBA00022448"/>
    </source>
</evidence>
<dbReference type="PRINTS" id="PR00342">
    <property type="entry name" value="RHESUSRHD"/>
</dbReference>
<dbReference type="SUPFAM" id="SSF111352">
    <property type="entry name" value="Ammonium transporter"/>
    <property type="match status" value="1"/>
</dbReference>
<protein>
    <submittedName>
        <fullName evidence="10">Ammonium transporter</fullName>
    </submittedName>
</protein>
<keyword evidence="4 8" id="KW-0812">Transmembrane</keyword>
<feature type="transmembrane region" description="Helical" evidence="8">
    <location>
        <begin position="53"/>
        <end position="75"/>
    </location>
</feature>
<dbReference type="InterPro" id="IPR018047">
    <property type="entry name" value="Ammonium_transpt_CS"/>
</dbReference>
<dbReference type="PANTHER" id="PTHR11730:SF6">
    <property type="entry name" value="AMMONIUM TRANSPORTER"/>
    <property type="match status" value="1"/>
</dbReference>
<feature type="transmembrane region" description="Helical" evidence="8">
    <location>
        <begin position="338"/>
        <end position="360"/>
    </location>
</feature>
<dbReference type="Gene3D" id="1.10.3430.10">
    <property type="entry name" value="Ammonium transporter AmtB like domains"/>
    <property type="match status" value="1"/>
</dbReference>
<evidence type="ECO:0000259" key="9">
    <source>
        <dbReference type="Pfam" id="PF00909"/>
    </source>
</evidence>
<evidence type="ECO:0000256" key="1">
    <source>
        <dbReference type="ARBA" id="ARBA00004141"/>
    </source>
</evidence>
<keyword evidence="6 8" id="KW-0472">Membrane</keyword>